<sequence>LPAPRKPWRRVLSVPAFPRRYREFHQTPRLLGFFHNCFRNRYGQIPRFVPTTAANPFPHQKHDGIAWWVMDCRHGRVLVQQYNIYRTAFSYFVWDPITGNQEVLNIPKMSYVDYTFAMLCAVAGCDHGGCHDGPFLVIFLCSDYRNVHVCVYSSETRVWGMPVSVPASDCYDFNTKRGAFTRDNVYYCNVRCHDKFVIAKYELGSHSLSTMNPPDNYRNCSLLMPNKNGNLELAGINDSSLYLWSRMLNPEGNDEWIQTRVVELDELFSIDKSCKHVFVSGFTEGVGFIYLSTNNDVVFMFELKSGRVTKVSELGGFYPIFPFIKFYTPAILVNTPRSGYGPIPRFVPSMAASPFQHQALKDKNWWIVDCRHGHILVEEYDADDSLRYFVWDPIAGDLEEFLIPDLPSDPVAYTLAVLCASAVAG</sequence>
<keyword evidence="3" id="KW-1185">Reference proteome</keyword>
<accession>A0A5J9VX38</accession>
<comment type="caution">
    <text evidence="2">The sequence shown here is derived from an EMBL/GenBank/DDBJ whole genome shotgun (WGS) entry which is preliminary data.</text>
</comment>
<proteinExistence type="predicted"/>
<dbReference type="Proteomes" id="UP000324897">
    <property type="component" value="Chromosome 4"/>
</dbReference>
<dbReference type="OrthoDB" id="10662378at2759"/>
<dbReference type="PANTHER" id="PTHR32133">
    <property type="entry name" value="OS07G0120400 PROTEIN"/>
    <property type="match status" value="1"/>
</dbReference>
<evidence type="ECO:0000313" key="3">
    <source>
        <dbReference type="Proteomes" id="UP000324897"/>
    </source>
</evidence>
<name>A0A5J9VX38_9POAL</name>
<protein>
    <recommendedName>
        <fullName evidence="1">F-box protein AT5G49610-like beta-propeller domain-containing protein</fullName>
    </recommendedName>
</protein>
<feature type="domain" description="F-box protein AT5G49610-like beta-propeller" evidence="1">
    <location>
        <begin position="69"/>
        <end position="329"/>
    </location>
</feature>
<dbReference type="EMBL" id="RWGY01000007">
    <property type="protein sequence ID" value="TVU40799.1"/>
    <property type="molecule type" value="Genomic_DNA"/>
</dbReference>
<dbReference type="Pfam" id="PF23635">
    <property type="entry name" value="Beta-prop_AT5G49610-like"/>
    <property type="match status" value="1"/>
</dbReference>
<dbReference type="InterPro" id="IPR056594">
    <property type="entry name" value="AT5G49610-like_b-prop"/>
</dbReference>
<gene>
    <name evidence="2" type="ORF">EJB05_14277</name>
</gene>
<feature type="non-terminal residue" evidence="2">
    <location>
        <position position="1"/>
    </location>
</feature>
<evidence type="ECO:0000313" key="2">
    <source>
        <dbReference type="EMBL" id="TVU40799.1"/>
    </source>
</evidence>
<evidence type="ECO:0000259" key="1">
    <source>
        <dbReference type="Pfam" id="PF23635"/>
    </source>
</evidence>
<dbReference type="PANTHER" id="PTHR32133:SF408">
    <property type="entry name" value="OS07G0120400 PROTEIN"/>
    <property type="match status" value="1"/>
</dbReference>
<dbReference type="AlphaFoldDB" id="A0A5J9VX38"/>
<organism evidence="2 3">
    <name type="scientific">Eragrostis curvula</name>
    <name type="common">weeping love grass</name>
    <dbReference type="NCBI Taxonomy" id="38414"/>
    <lineage>
        <taxon>Eukaryota</taxon>
        <taxon>Viridiplantae</taxon>
        <taxon>Streptophyta</taxon>
        <taxon>Embryophyta</taxon>
        <taxon>Tracheophyta</taxon>
        <taxon>Spermatophyta</taxon>
        <taxon>Magnoliopsida</taxon>
        <taxon>Liliopsida</taxon>
        <taxon>Poales</taxon>
        <taxon>Poaceae</taxon>
        <taxon>PACMAD clade</taxon>
        <taxon>Chloridoideae</taxon>
        <taxon>Eragrostideae</taxon>
        <taxon>Eragrostidinae</taxon>
        <taxon>Eragrostis</taxon>
    </lineage>
</organism>
<reference evidence="2 3" key="1">
    <citation type="journal article" date="2019" name="Sci. Rep.">
        <title>A high-quality genome of Eragrostis curvula grass provides insights into Poaceae evolution and supports new strategies to enhance forage quality.</title>
        <authorList>
            <person name="Carballo J."/>
            <person name="Santos B.A.C.M."/>
            <person name="Zappacosta D."/>
            <person name="Garbus I."/>
            <person name="Selva J.P."/>
            <person name="Gallo C.A."/>
            <person name="Diaz A."/>
            <person name="Albertini E."/>
            <person name="Caccamo M."/>
            <person name="Echenique V."/>
        </authorList>
    </citation>
    <scope>NUCLEOTIDE SEQUENCE [LARGE SCALE GENOMIC DNA]</scope>
    <source>
        <strain evidence="3">cv. Victoria</strain>
        <tissue evidence="2">Leaf</tissue>
    </source>
</reference>